<keyword evidence="2" id="KW-1185">Reference proteome</keyword>
<evidence type="ECO:0000313" key="2">
    <source>
        <dbReference type="Proteomes" id="UP001652581"/>
    </source>
</evidence>
<accession>A0ABM5DJG3</accession>
<evidence type="ECO:0000256" key="1">
    <source>
        <dbReference type="SAM" id="MobiDB-lite"/>
    </source>
</evidence>
<reference evidence="3" key="1">
    <citation type="submission" date="2025-08" db="UniProtKB">
        <authorList>
            <consortium name="RefSeq"/>
        </authorList>
    </citation>
    <scope>IDENTIFICATION</scope>
</reference>
<name>A0ABM5DJG3_VICPA</name>
<feature type="region of interest" description="Disordered" evidence="1">
    <location>
        <begin position="27"/>
        <end position="78"/>
    </location>
</feature>
<sequence>MLALMRDLGNSITSAMFATLGRQPAGNKLTTETVRPEDVSGADFPGTNRRRPASRSANQTSGNLDPIPKAKEKARMRPEVENSCLVTLGVPELTPALRVGAAEAGLGWGGALGSLQPFKSSGLHLTPEAGCRDPVRVLRGTAARASGNNRGSNVSLLQKASGT</sequence>
<feature type="compositionally biased region" description="Basic and acidic residues" evidence="1">
    <location>
        <begin position="68"/>
        <end position="78"/>
    </location>
</feature>
<dbReference type="Proteomes" id="UP001652581">
    <property type="component" value="Chromosome 7"/>
</dbReference>
<proteinExistence type="predicted"/>
<protein>
    <submittedName>
        <fullName evidence="3">UBAP1-MVB12-associated (UMA)-domain containing protein 1 isoform X1</fullName>
    </submittedName>
</protein>
<dbReference type="GeneID" id="107033846"/>
<dbReference type="RefSeq" id="XP_072821040.1">
    <property type="nucleotide sequence ID" value="XM_072964939.1"/>
</dbReference>
<evidence type="ECO:0000313" key="3">
    <source>
        <dbReference type="RefSeq" id="XP_072821040.1"/>
    </source>
</evidence>
<organism evidence="2 3">
    <name type="scientific">Vicugna pacos</name>
    <name type="common">Alpaca</name>
    <name type="synonym">Lama pacos</name>
    <dbReference type="NCBI Taxonomy" id="30538"/>
    <lineage>
        <taxon>Eukaryota</taxon>
        <taxon>Metazoa</taxon>
        <taxon>Chordata</taxon>
        <taxon>Craniata</taxon>
        <taxon>Vertebrata</taxon>
        <taxon>Euteleostomi</taxon>
        <taxon>Mammalia</taxon>
        <taxon>Eutheria</taxon>
        <taxon>Laurasiatheria</taxon>
        <taxon>Artiodactyla</taxon>
        <taxon>Tylopoda</taxon>
        <taxon>Camelidae</taxon>
        <taxon>Vicugna</taxon>
    </lineage>
</organism>
<gene>
    <name evidence="3" type="primary">UMAD1</name>
</gene>